<evidence type="ECO:0000256" key="4">
    <source>
        <dbReference type="ARBA" id="ARBA00023186"/>
    </source>
</evidence>
<gene>
    <name evidence="7" type="ORF">PFISCL1PPCAC_2932</name>
</gene>
<feature type="region of interest" description="Disordered" evidence="5">
    <location>
        <begin position="36"/>
        <end position="62"/>
    </location>
</feature>
<feature type="non-terminal residue" evidence="7">
    <location>
        <position position="1"/>
    </location>
</feature>
<dbReference type="Proteomes" id="UP001432322">
    <property type="component" value="Unassembled WGS sequence"/>
</dbReference>
<dbReference type="GO" id="GO:0032981">
    <property type="term" value="P:mitochondrial respiratory chain complex I assembly"/>
    <property type="evidence" value="ECO:0007669"/>
    <property type="project" value="TreeGrafter"/>
</dbReference>
<dbReference type="SUPFAM" id="SSF49785">
    <property type="entry name" value="Galactose-binding domain-like"/>
    <property type="match status" value="1"/>
</dbReference>
<comment type="subcellular location">
    <subcellularLocation>
        <location evidence="1">Mitochondrion</location>
    </subcellularLocation>
</comment>
<accession>A0AAV5UZI1</accession>
<dbReference type="PANTHER" id="PTHR13194:SF18">
    <property type="entry name" value="COMPLEX I INTERMEDIATE-ASSOCIATED PROTEIN 30, MITOCHONDRIAL"/>
    <property type="match status" value="1"/>
</dbReference>
<dbReference type="GO" id="GO:0051082">
    <property type="term" value="F:unfolded protein binding"/>
    <property type="evidence" value="ECO:0007669"/>
    <property type="project" value="TreeGrafter"/>
</dbReference>
<proteinExistence type="inferred from homology"/>
<evidence type="ECO:0000313" key="8">
    <source>
        <dbReference type="Proteomes" id="UP001432322"/>
    </source>
</evidence>
<dbReference type="PANTHER" id="PTHR13194">
    <property type="entry name" value="COMPLEX I INTERMEDIATE-ASSOCIATED PROTEIN 30"/>
    <property type="match status" value="1"/>
</dbReference>
<dbReference type="AlphaFoldDB" id="A0AAV5UZI1"/>
<dbReference type="GO" id="GO:0005739">
    <property type="term" value="C:mitochondrion"/>
    <property type="evidence" value="ECO:0007669"/>
    <property type="project" value="UniProtKB-SubCell"/>
</dbReference>
<dbReference type="InterPro" id="IPR013857">
    <property type="entry name" value="NADH-UbQ_OxRdtase-assoc_prot30"/>
</dbReference>
<comment type="similarity">
    <text evidence="2">Belongs to the CIA30 family.</text>
</comment>
<comment type="caution">
    <text evidence="7">The sequence shown here is derived from an EMBL/GenBank/DDBJ whole genome shotgun (WGS) entry which is preliminary data.</text>
</comment>
<name>A0AAV5UZI1_9BILA</name>
<keyword evidence="3" id="KW-0496">Mitochondrion</keyword>
<evidence type="ECO:0000256" key="1">
    <source>
        <dbReference type="ARBA" id="ARBA00004173"/>
    </source>
</evidence>
<dbReference type="GO" id="GO:0006120">
    <property type="term" value="P:mitochondrial electron transport, NADH to ubiquinone"/>
    <property type="evidence" value="ECO:0007669"/>
    <property type="project" value="TreeGrafter"/>
</dbReference>
<keyword evidence="8" id="KW-1185">Reference proteome</keyword>
<protein>
    <recommendedName>
        <fullName evidence="6">NADH:ubiquinone oxidoreductase intermediate-associated protein 30 domain-containing protein</fullName>
    </recommendedName>
</protein>
<dbReference type="EMBL" id="BTSY01000001">
    <property type="protein sequence ID" value="GMT11635.1"/>
    <property type="molecule type" value="Genomic_DNA"/>
</dbReference>
<organism evidence="7 8">
    <name type="scientific">Pristionchus fissidentatus</name>
    <dbReference type="NCBI Taxonomy" id="1538716"/>
    <lineage>
        <taxon>Eukaryota</taxon>
        <taxon>Metazoa</taxon>
        <taxon>Ecdysozoa</taxon>
        <taxon>Nematoda</taxon>
        <taxon>Chromadorea</taxon>
        <taxon>Rhabditida</taxon>
        <taxon>Rhabditina</taxon>
        <taxon>Diplogasteromorpha</taxon>
        <taxon>Diplogasteroidea</taxon>
        <taxon>Neodiplogasteridae</taxon>
        <taxon>Pristionchus</taxon>
    </lineage>
</organism>
<evidence type="ECO:0000313" key="7">
    <source>
        <dbReference type="EMBL" id="GMT11635.1"/>
    </source>
</evidence>
<dbReference type="InterPro" id="IPR008979">
    <property type="entry name" value="Galactose-bd-like_sf"/>
</dbReference>
<evidence type="ECO:0000259" key="6">
    <source>
        <dbReference type="Pfam" id="PF08547"/>
    </source>
</evidence>
<evidence type="ECO:0000256" key="3">
    <source>
        <dbReference type="ARBA" id="ARBA00023128"/>
    </source>
</evidence>
<evidence type="ECO:0000256" key="2">
    <source>
        <dbReference type="ARBA" id="ARBA00007884"/>
    </source>
</evidence>
<evidence type="ECO:0000256" key="5">
    <source>
        <dbReference type="SAM" id="MobiDB-lite"/>
    </source>
</evidence>
<dbReference type="InterPro" id="IPR039131">
    <property type="entry name" value="NDUFAF1"/>
</dbReference>
<reference evidence="7" key="1">
    <citation type="submission" date="2023-10" db="EMBL/GenBank/DDBJ databases">
        <title>Genome assembly of Pristionchus species.</title>
        <authorList>
            <person name="Yoshida K."/>
            <person name="Sommer R.J."/>
        </authorList>
    </citation>
    <scope>NUCLEOTIDE SEQUENCE</scope>
    <source>
        <strain evidence="7">RS5133</strain>
    </source>
</reference>
<keyword evidence="4" id="KW-0143">Chaperone</keyword>
<sequence>VQGRSVPMAACAAASLLHSSTRSLVGAARTTAAVGRVQRRGAADNAPTRQGKQHNEVVSSELKEGAVEKPKLFGGFCVPVNIAFPNKKGVPGWEDREHDVKEVMKEGPAMLKKEFEKLGRELSSMDGSVEKTDILETLGGLKDDEARAEFRFHTPEDLSLWHTGCDSDWKEGFSSARFEPTDRGTAVFSGTLSSAIMKDGRVERAGWASIKLEDKAAFNRRKYLSQWNNYSHLMIKCRGDGRSYKVMLHSPLALDMTWGDSYSFPLHTHGGPYWQYERIPFSKFFHTVSGRIQDRQQSVSLTDVSSVSIVLMDRLDGPFALELDWIGVVHDRSHIEETAYETYTLPLWNTHGI</sequence>
<feature type="domain" description="NADH:ubiquinone oxidoreductase intermediate-associated protein 30" evidence="6">
    <location>
        <begin position="150"/>
        <end position="323"/>
    </location>
</feature>
<dbReference type="Pfam" id="PF08547">
    <property type="entry name" value="CIA30"/>
    <property type="match status" value="1"/>
</dbReference>